<evidence type="ECO:0000313" key="2">
    <source>
        <dbReference type="EMBL" id="VYU49357.1"/>
    </source>
</evidence>
<reference evidence="2" key="1">
    <citation type="submission" date="2019-11" db="EMBL/GenBank/DDBJ databases">
        <authorList>
            <person name="Feng L."/>
        </authorList>
    </citation>
    <scope>NUCLEOTIDE SEQUENCE</scope>
    <source>
        <strain evidence="2">CParaputrificumLFYP93</strain>
    </source>
</reference>
<dbReference type="EMBL" id="CACRTV010000057">
    <property type="protein sequence ID" value="VYU49357.1"/>
    <property type="molecule type" value="Genomic_DNA"/>
</dbReference>
<feature type="transmembrane region" description="Helical" evidence="1">
    <location>
        <begin position="97"/>
        <end position="117"/>
    </location>
</feature>
<keyword evidence="1" id="KW-1133">Transmembrane helix</keyword>
<accession>A0A6N3FB94</accession>
<gene>
    <name evidence="2" type="ORF">CPLFYP93_02475</name>
</gene>
<dbReference type="AlphaFoldDB" id="A0A6N3FB94"/>
<organism evidence="2">
    <name type="scientific">Clostridium paraputrificum</name>
    <dbReference type="NCBI Taxonomy" id="29363"/>
    <lineage>
        <taxon>Bacteria</taxon>
        <taxon>Bacillati</taxon>
        <taxon>Bacillota</taxon>
        <taxon>Clostridia</taxon>
        <taxon>Eubacteriales</taxon>
        <taxon>Clostridiaceae</taxon>
        <taxon>Clostridium</taxon>
    </lineage>
</organism>
<feature type="transmembrane region" description="Helical" evidence="1">
    <location>
        <begin position="52"/>
        <end position="69"/>
    </location>
</feature>
<sequence>MASNKRKLSSYDKEILAPLKIMKWMLGIYIAVNLFVPLYSPMRIGAVRFYNYLNIIFMIIGVVGAHGIFKQRVPALPVTLVRFVQFMLVFVKAKELLLIPFIGLVAYDLLFIFYLMADRAKFCYEESEE</sequence>
<proteinExistence type="predicted"/>
<feature type="transmembrane region" description="Helical" evidence="1">
    <location>
        <begin position="21"/>
        <end position="40"/>
    </location>
</feature>
<dbReference type="RefSeq" id="WP_156561838.1">
    <property type="nucleotide sequence ID" value="NZ_CACRTV010000057.1"/>
</dbReference>
<name>A0A6N3FB94_9CLOT</name>
<keyword evidence="1" id="KW-0812">Transmembrane</keyword>
<protein>
    <submittedName>
        <fullName evidence="2">Uncharacterized protein</fullName>
    </submittedName>
</protein>
<evidence type="ECO:0000256" key="1">
    <source>
        <dbReference type="SAM" id="Phobius"/>
    </source>
</evidence>
<keyword evidence="1" id="KW-0472">Membrane</keyword>